<dbReference type="InterPro" id="IPR045031">
    <property type="entry name" value="DHP_synth-like"/>
</dbReference>
<dbReference type="PANTHER" id="PTHR20941">
    <property type="entry name" value="FOLATE SYNTHESIS PROTEINS"/>
    <property type="match status" value="1"/>
</dbReference>
<proteinExistence type="inferred from homology"/>
<dbReference type="GO" id="GO:0004156">
    <property type="term" value="F:dihydropteroate synthase activity"/>
    <property type="evidence" value="ECO:0007669"/>
    <property type="project" value="UniProtKB-EC"/>
</dbReference>
<keyword evidence="4" id="KW-0289">Folate biosynthesis</keyword>
<reference evidence="7 8" key="1">
    <citation type="journal article" date="2014" name="PLoS ONE">
        <title>Identification and Characterization of a New Erythromycin Biosynthetic Gene Cluster in Actinopolyspora erythraea YIM90600, a Novel Erythronolide-Producing Halophilic Actinomycete Isolated from Salt Field.</title>
        <authorList>
            <person name="Chen D."/>
            <person name="Feng J."/>
            <person name="Huang L."/>
            <person name="Zhang Q."/>
            <person name="Wu J."/>
            <person name="Zhu X."/>
            <person name="Duan Y."/>
            <person name="Xu Z."/>
        </authorList>
    </citation>
    <scope>NUCLEOTIDE SEQUENCE [LARGE SCALE GENOMIC DNA]</scope>
    <source>
        <strain evidence="7 8">YIM90600</strain>
    </source>
</reference>
<reference evidence="6 9" key="2">
    <citation type="submission" date="2017-08" db="EMBL/GenBank/DDBJ databases">
        <title>The complete genome sequence of moderately halophilic actinomycete Actinopolyspora erythraea YIM 90600, the producer of novel erythromycin, novel actinopolysporins A-C and tubercidin.</title>
        <authorList>
            <person name="Yin M."/>
            <person name="Tang S."/>
        </authorList>
    </citation>
    <scope>NUCLEOTIDE SEQUENCE [LARGE SCALE GENOMIC DNA]</scope>
    <source>
        <strain evidence="6 9">YIM 90600</strain>
    </source>
</reference>
<evidence type="ECO:0000313" key="6">
    <source>
        <dbReference type="EMBL" id="ASU78899.1"/>
    </source>
</evidence>
<dbReference type="EMBL" id="CP022752">
    <property type="protein sequence ID" value="ASU78899.1"/>
    <property type="molecule type" value="Genomic_DNA"/>
</dbReference>
<keyword evidence="4" id="KW-0479">Metal-binding</keyword>
<dbReference type="EMBL" id="JPMV01000020">
    <property type="protein sequence ID" value="KGI81246.1"/>
    <property type="molecule type" value="Genomic_DNA"/>
</dbReference>
<dbReference type="PANTHER" id="PTHR20941:SF8">
    <property type="entry name" value="INACTIVE DIHYDROPTEROATE SYNTHASE 2"/>
    <property type="match status" value="1"/>
</dbReference>
<dbReference type="AlphaFoldDB" id="A0A099D5N0"/>
<gene>
    <name evidence="6" type="primary">folP</name>
    <name evidence="6" type="ORF">CDG81_12100</name>
    <name evidence="7" type="ORF">IL38_12180</name>
</gene>
<dbReference type="PROSITE" id="PS00792">
    <property type="entry name" value="DHPS_1"/>
    <property type="match status" value="1"/>
</dbReference>
<dbReference type="EC" id="2.5.1.15" evidence="4"/>
<accession>A0A099D5N0</accession>
<dbReference type="eggNOG" id="COG0294">
    <property type="taxonomic scope" value="Bacteria"/>
</dbReference>
<evidence type="ECO:0000259" key="5">
    <source>
        <dbReference type="PROSITE" id="PS50972"/>
    </source>
</evidence>
<evidence type="ECO:0000256" key="3">
    <source>
        <dbReference type="ARBA" id="ARBA00058850"/>
    </source>
</evidence>
<evidence type="ECO:0000313" key="7">
    <source>
        <dbReference type="EMBL" id="KGI81246.1"/>
    </source>
</evidence>
<dbReference type="NCBIfam" id="TIGR01496">
    <property type="entry name" value="DHPS"/>
    <property type="match status" value="1"/>
</dbReference>
<dbReference type="RefSeq" id="WP_043573443.1">
    <property type="nucleotide sequence ID" value="NZ_CP022752.1"/>
</dbReference>
<comment type="subunit">
    <text evidence="2">Homodimer.</text>
</comment>
<dbReference type="GO" id="GO:0046656">
    <property type="term" value="P:folic acid biosynthetic process"/>
    <property type="evidence" value="ECO:0007669"/>
    <property type="project" value="UniProtKB-KW"/>
</dbReference>
<comment type="function">
    <text evidence="4">Catalyzes the condensation of para-aminobenzoate (pABA) with 6-hydroxymethyl-7,8-dihydropterin diphosphate (DHPt-PP) to form 7,8-dihydropteroate (H2Pte), the immediate precursor of folate derivatives.</text>
</comment>
<dbReference type="InterPro" id="IPR011005">
    <property type="entry name" value="Dihydropteroate_synth-like_sf"/>
</dbReference>
<comment type="function">
    <text evidence="3">Has very low affinity for the DHPS substrate 6-hydroxymethyl-7,8-dihydropterin-pyrophosphate, but can bind the inhibitor dapsone. Seems to lack dihydropteroate synthase activity, and does probably not function in folate metabolism.</text>
</comment>
<dbReference type="GO" id="GO:0005829">
    <property type="term" value="C:cytosol"/>
    <property type="evidence" value="ECO:0007669"/>
    <property type="project" value="TreeGrafter"/>
</dbReference>
<dbReference type="Pfam" id="PF00809">
    <property type="entry name" value="Pterin_bind"/>
    <property type="match status" value="1"/>
</dbReference>
<dbReference type="KEGG" id="aey:CDG81_12100"/>
<dbReference type="SUPFAM" id="SSF51717">
    <property type="entry name" value="Dihydropteroate synthetase-like"/>
    <property type="match status" value="1"/>
</dbReference>
<comment type="similarity">
    <text evidence="1 4">Belongs to the DHPS family.</text>
</comment>
<evidence type="ECO:0000256" key="4">
    <source>
        <dbReference type="RuleBase" id="RU361205"/>
    </source>
</evidence>
<evidence type="ECO:0000256" key="2">
    <source>
        <dbReference type="ARBA" id="ARBA00011738"/>
    </source>
</evidence>
<dbReference type="InterPro" id="IPR006390">
    <property type="entry name" value="DHP_synth_dom"/>
</dbReference>
<dbReference type="InterPro" id="IPR000489">
    <property type="entry name" value="Pterin-binding_dom"/>
</dbReference>
<dbReference type="PROSITE" id="PS50972">
    <property type="entry name" value="PTERIN_BINDING"/>
    <property type="match status" value="1"/>
</dbReference>
<dbReference type="GO" id="GO:0046872">
    <property type="term" value="F:metal ion binding"/>
    <property type="evidence" value="ECO:0007669"/>
    <property type="project" value="UniProtKB-KW"/>
</dbReference>
<keyword evidence="8" id="KW-1185">Reference proteome</keyword>
<dbReference type="FunFam" id="3.20.20.20:FF:000008">
    <property type="entry name" value="Dihydropteroate synthase"/>
    <property type="match status" value="1"/>
</dbReference>
<sequence length="289" mass="31357">MRTTVRFRGRELGVRCPLVMAIVNRTPDSFYDRGRTFGFDAALAAVDEAVSDGADIVDIGGVKAGPGTVVDVDEEIERTAPFVTEVRRHFPDLVISVDTWRHEVGRAVCERGADLLNDTWAGADPKLVEVAAEFRAGYVCSHTGGAAPRTRPHRVRYEDVVRAVIRETTRQAEHAAELGVPEDGILIDPTHDFGKNTRHSLALLRHTDELVATGWPVLMALSNKDFVGETLGTELSERVTGTLAATALAARDGAAVFRAHEVRQTRQVLDMVAGITGDREPASTVRGLA</sequence>
<dbReference type="CDD" id="cd00739">
    <property type="entry name" value="DHPS"/>
    <property type="match status" value="1"/>
</dbReference>
<evidence type="ECO:0000313" key="9">
    <source>
        <dbReference type="Proteomes" id="UP000215043"/>
    </source>
</evidence>
<protein>
    <recommendedName>
        <fullName evidence="4">Dihydropteroate synthase</fullName>
        <shortName evidence="4">DHPS</shortName>
        <ecNumber evidence="4">2.5.1.15</ecNumber>
    </recommendedName>
    <alternativeName>
        <fullName evidence="4">Dihydropteroate pyrophosphorylase</fullName>
    </alternativeName>
</protein>
<evidence type="ECO:0000313" key="8">
    <source>
        <dbReference type="Proteomes" id="UP000029737"/>
    </source>
</evidence>
<feature type="domain" description="Pterin-binding" evidence="5">
    <location>
        <begin position="17"/>
        <end position="270"/>
    </location>
</feature>
<keyword evidence="4" id="KW-0808">Transferase</keyword>
<dbReference type="Proteomes" id="UP000029737">
    <property type="component" value="Unassembled WGS sequence"/>
</dbReference>
<evidence type="ECO:0000256" key="1">
    <source>
        <dbReference type="ARBA" id="ARBA00009503"/>
    </source>
</evidence>
<comment type="pathway">
    <text evidence="4">Cofactor biosynthesis; tetrahydrofolate biosynthesis; 7,8-dihydrofolate from 2-amino-4-hydroxy-6-hydroxymethyl-7,8-dihydropteridine diphosphate and 4-aminobenzoate: step 1/2.</text>
</comment>
<dbReference type="Gene3D" id="3.20.20.20">
    <property type="entry name" value="Dihydropteroate synthase-like"/>
    <property type="match status" value="1"/>
</dbReference>
<keyword evidence="4" id="KW-0460">Magnesium</keyword>
<name>A0A099D5N0_9ACTN</name>
<dbReference type="UniPathway" id="UPA00077">
    <property type="reaction ID" value="UER00156"/>
</dbReference>
<dbReference type="HOGENOM" id="CLU_008023_0_0_11"/>
<dbReference type="Proteomes" id="UP000215043">
    <property type="component" value="Chromosome"/>
</dbReference>
<organism evidence="6 9">
    <name type="scientific">Actinopolyspora erythraea</name>
    <dbReference type="NCBI Taxonomy" id="414996"/>
    <lineage>
        <taxon>Bacteria</taxon>
        <taxon>Bacillati</taxon>
        <taxon>Actinomycetota</taxon>
        <taxon>Actinomycetes</taxon>
        <taxon>Actinopolysporales</taxon>
        <taxon>Actinopolysporaceae</taxon>
        <taxon>Actinopolyspora</taxon>
    </lineage>
</organism>
<dbReference type="GO" id="GO:0046654">
    <property type="term" value="P:tetrahydrofolate biosynthetic process"/>
    <property type="evidence" value="ECO:0007669"/>
    <property type="project" value="UniProtKB-UniPathway"/>
</dbReference>
<dbReference type="OrthoDB" id="9811744at2"/>
<dbReference type="PROSITE" id="PS00793">
    <property type="entry name" value="DHPS_2"/>
    <property type="match status" value="1"/>
</dbReference>
<comment type="cofactor">
    <cofactor evidence="4">
        <name>Mg(2+)</name>
        <dbReference type="ChEBI" id="CHEBI:18420"/>
    </cofactor>
</comment>